<keyword evidence="1" id="KW-0812">Transmembrane</keyword>
<feature type="domain" description="Transglutaminase-like" evidence="2">
    <location>
        <begin position="417"/>
        <end position="488"/>
    </location>
</feature>
<dbReference type="SMART" id="SM00460">
    <property type="entry name" value="TGc"/>
    <property type="match status" value="1"/>
</dbReference>
<keyword evidence="1" id="KW-1133">Transmembrane helix</keyword>
<dbReference type="Pfam" id="PF01841">
    <property type="entry name" value="Transglut_core"/>
    <property type="match status" value="1"/>
</dbReference>
<dbReference type="GO" id="GO:0008233">
    <property type="term" value="F:peptidase activity"/>
    <property type="evidence" value="ECO:0007669"/>
    <property type="project" value="UniProtKB-KW"/>
</dbReference>
<dbReference type="InterPro" id="IPR038765">
    <property type="entry name" value="Papain-like_cys_pep_sf"/>
</dbReference>
<evidence type="ECO:0000313" key="3">
    <source>
        <dbReference type="EMBL" id="VAW85811.1"/>
    </source>
</evidence>
<dbReference type="SUPFAM" id="SSF54001">
    <property type="entry name" value="Cysteine proteinases"/>
    <property type="match status" value="1"/>
</dbReference>
<dbReference type="AlphaFoldDB" id="A0A3B0Z2A3"/>
<protein>
    <submittedName>
        <fullName evidence="3">FIG001454: Transglutaminase-like enzymes, putative cysteine proteases</fullName>
    </submittedName>
</protein>
<feature type="transmembrane region" description="Helical" evidence="1">
    <location>
        <begin position="117"/>
        <end position="135"/>
    </location>
</feature>
<dbReference type="InterPro" id="IPR021878">
    <property type="entry name" value="TgpA_N"/>
</dbReference>
<dbReference type="InterPro" id="IPR052901">
    <property type="entry name" value="Bact_TGase-like"/>
</dbReference>
<keyword evidence="3" id="KW-0378">Hydrolase</keyword>
<dbReference type="Gene3D" id="3.10.620.30">
    <property type="match status" value="1"/>
</dbReference>
<feature type="transmembrane region" description="Helical" evidence="1">
    <location>
        <begin position="562"/>
        <end position="588"/>
    </location>
</feature>
<dbReference type="InterPro" id="IPR002931">
    <property type="entry name" value="Transglutaminase-like"/>
</dbReference>
<proteinExistence type="predicted"/>
<gene>
    <name evidence="3" type="ORF">MNBD_GAMMA18-835</name>
</gene>
<organism evidence="3">
    <name type="scientific">hydrothermal vent metagenome</name>
    <dbReference type="NCBI Taxonomy" id="652676"/>
    <lineage>
        <taxon>unclassified sequences</taxon>
        <taxon>metagenomes</taxon>
        <taxon>ecological metagenomes</taxon>
    </lineage>
</organism>
<feature type="transmembrane region" description="Helical" evidence="1">
    <location>
        <begin position="141"/>
        <end position="159"/>
    </location>
</feature>
<dbReference type="Pfam" id="PF11992">
    <property type="entry name" value="TgpA_N"/>
    <property type="match status" value="1"/>
</dbReference>
<dbReference type="PANTHER" id="PTHR42736:SF1">
    <property type="entry name" value="PROTEIN-GLUTAMINE GAMMA-GLUTAMYLTRANSFERASE"/>
    <property type="match status" value="1"/>
</dbReference>
<dbReference type="PANTHER" id="PTHR42736">
    <property type="entry name" value="PROTEIN-GLUTAMINE GAMMA-GLUTAMYLTRANSFERASE"/>
    <property type="match status" value="1"/>
</dbReference>
<dbReference type="GO" id="GO:0006508">
    <property type="term" value="P:proteolysis"/>
    <property type="evidence" value="ECO:0007669"/>
    <property type="project" value="UniProtKB-KW"/>
</dbReference>
<feature type="transmembrane region" description="Helical" evidence="1">
    <location>
        <begin position="180"/>
        <end position="198"/>
    </location>
</feature>
<accession>A0A3B0Z2A3</accession>
<name>A0A3B0Z2A3_9ZZZZ</name>
<evidence type="ECO:0000259" key="2">
    <source>
        <dbReference type="SMART" id="SM00460"/>
    </source>
</evidence>
<feature type="transmembrane region" description="Helical" evidence="1">
    <location>
        <begin position="21"/>
        <end position="37"/>
    </location>
</feature>
<keyword evidence="3" id="KW-0645">Protease</keyword>
<reference evidence="3" key="1">
    <citation type="submission" date="2018-06" db="EMBL/GenBank/DDBJ databases">
        <authorList>
            <person name="Zhirakovskaya E."/>
        </authorList>
    </citation>
    <scope>NUCLEOTIDE SEQUENCE</scope>
</reference>
<sequence length="672" mass="77177">MIWQRKQKNARYREEQQVAPSNGVIWLLGALLLVIIPHLLRQPGWVVTICLIILGWRLLSELNRWSLPHTAFRLALAAALLSGTYLQYQTLNGLDAGTTLLTLMLCLKLLELRTLRDATIVILLGYFLVLSGFLYDQSILSGLYLLAVVVLLTAALLVLNHPDENRGTQRSRYLKSASALLLQALPLMLILFILVPRIPGPLWALPNSSSVGKTGLSDEMSIGDISHLADSNEVAFRVTFSGDIPAAEQLYWRGPVLWQTDGRNWSVLNKNDPLNNLTAPEVTPLSEPIEYTVTLQPHHRRWLFALDLITVQPNNSILRRDFLLLNKQSVNDVYRYTAHSALNYRNDQLLMQEYQRAIQLPDKRNPQTRALAQQWRQQATSDRERVSLVLDYFRQQPFYYSRTPPLLESNDPIDQFLFEAKKGFCEHYAAAFVTLMRASGIPARVVTGYQGGEYNELGDYLLVRQSDAHAWAEVWLQGDGWVRVDPTRAIAPDRIETFEDQYRFSETRNDALFNPDTRWMARAWLKTLRSWDAANHQWNQWVVGFNQKKQQQLFERLGIGELSISALVGLMVLIVLGFLALLSLYLLYQRQRVQDPLQQAYQTLCQRLSKCGVDDAPWVGPKQRCQQAMLKLPKQRQEIKSLFNHYIQLRYTTHRKPGEPGAFIQAVRRFRC</sequence>
<evidence type="ECO:0000256" key="1">
    <source>
        <dbReference type="SAM" id="Phobius"/>
    </source>
</evidence>
<keyword evidence="1" id="KW-0472">Membrane</keyword>
<dbReference type="EMBL" id="UOFP01000109">
    <property type="protein sequence ID" value="VAW85811.1"/>
    <property type="molecule type" value="Genomic_DNA"/>
</dbReference>
<feature type="transmembrane region" description="Helical" evidence="1">
    <location>
        <begin position="43"/>
        <end position="59"/>
    </location>
</feature>